<dbReference type="EMBL" id="JAUIZM010000006">
    <property type="protein sequence ID" value="KAK1379111.1"/>
    <property type="molecule type" value="Genomic_DNA"/>
</dbReference>
<dbReference type="AlphaFoldDB" id="A0AAD8MMY6"/>
<name>A0AAD8MMY6_9APIA</name>
<dbReference type="PANTHER" id="PTHR10492">
    <property type="match status" value="1"/>
</dbReference>
<gene>
    <name evidence="1" type="ORF">POM88_025855</name>
</gene>
<evidence type="ECO:0008006" key="3">
    <source>
        <dbReference type="Google" id="ProtNLM"/>
    </source>
</evidence>
<accession>A0AAD8MMY6</accession>
<comment type="caution">
    <text evidence="1">The sequence shown here is derived from an EMBL/GenBank/DDBJ whole genome shotgun (WGS) entry which is preliminary data.</text>
</comment>
<evidence type="ECO:0000313" key="1">
    <source>
        <dbReference type="EMBL" id="KAK1379111.1"/>
    </source>
</evidence>
<reference evidence="1" key="1">
    <citation type="submission" date="2023-02" db="EMBL/GenBank/DDBJ databases">
        <title>Genome of toxic invasive species Heracleum sosnowskyi carries increased number of genes despite the absence of recent whole-genome duplications.</title>
        <authorList>
            <person name="Schelkunov M."/>
            <person name="Shtratnikova V."/>
            <person name="Makarenko M."/>
            <person name="Klepikova A."/>
            <person name="Omelchenko D."/>
            <person name="Novikova G."/>
            <person name="Obukhova E."/>
            <person name="Bogdanov V."/>
            <person name="Penin A."/>
            <person name="Logacheva M."/>
        </authorList>
    </citation>
    <scope>NUCLEOTIDE SEQUENCE</scope>
    <source>
        <strain evidence="1">Hsosn_3</strain>
        <tissue evidence="1">Leaf</tissue>
    </source>
</reference>
<organism evidence="1 2">
    <name type="scientific">Heracleum sosnowskyi</name>
    <dbReference type="NCBI Taxonomy" id="360622"/>
    <lineage>
        <taxon>Eukaryota</taxon>
        <taxon>Viridiplantae</taxon>
        <taxon>Streptophyta</taxon>
        <taxon>Embryophyta</taxon>
        <taxon>Tracheophyta</taxon>
        <taxon>Spermatophyta</taxon>
        <taxon>Magnoliopsida</taxon>
        <taxon>eudicotyledons</taxon>
        <taxon>Gunneridae</taxon>
        <taxon>Pentapetalae</taxon>
        <taxon>asterids</taxon>
        <taxon>campanulids</taxon>
        <taxon>Apiales</taxon>
        <taxon>Apiaceae</taxon>
        <taxon>Apioideae</taxon>
        <taxon>apioid superclade</taxon>
        <taxon>Tordylieae</taxon>
        <taxon>Tordyliinae</taxon>
        <taxon>Heracleum</taxon>
    </lineage>
</organism>
<proteinExistence type="predicted"/>
<dbReference type="PANTHER" id="PTHR10492:SF90">
    <property type="entry name" value="ATP-DEPENDENT DNA HELICASE"/>
    <property type="match status" value="1"/>
</dbReference>
<keyword evidence="2" id="KW-1185">Reference proteome</keyword>
<sequence>MIGTGLMILWKNTGRIIKCRGVDLDNRFIVPYNQGLLVKYQAHINVEWCHQGKLIKYMFKYVLKGPDCATMVIEKDGQPDRNDSGANENDEIQNYLACSEWVINVGDGKVAKIPIDGYFDSDFIEIPPELRVDLGEDEKHTIINKLYSDLLEGHTDSNYFRDRVILAPLNEDVDVINTEVLKLSPGNKKN</sequence>
<reference evidence="1" key="2">
    <citation type="submission" date="2023-05" db="EMBL/GenBank/DDBJ databases">
        <authorList>
            <person name="Schelkunov M.I."/>
        </authorList>
    </citation>
    <scope>NUCLEOTIDE SEQUENCE</scope>
    <source>
        <strain evidence="1">Hsosn_3</strain>
        <tissue evidence="1">Leaf</tissue>
    </source>
</reference>
<dbReference type="Proteomes" id="UP001237642">
    <property type="component" value="Unassembled WGS sequence"/>
</dbReference>
<evidence type="ECO:0000313" key="2">
    <source>
        <dbReference type="Proteomes" id="UP001237642"/>
    </source>
</evidence>
<protein>
    <recommendedName>
        <fullName evidence="3">ATP-dependent DNA helicase</fullName>
    </recommendedName>
</protein>